<protein>
    <submittedName>
        <fullName evidence="2">Uncharacterized protein</fullName>
    </submittedName>
</protein>
<dbReference type="OrthoDB" id="10480at2157"/>
<keyword evidence="3" id="KW-1185">Reference proteome</keyword>
<dbReference type="RefSeq" id="WP_089808380.1">
    <property type="nucleotide sequence ID" value="NZ_FOYT01000002.1"/>
</dbReference>
<feature type="transmembrane region" description="Helical" evidence="1">
    <location>
        <begin position="139"/>
        <end position="159"/>
    </location>
</feature>
<feature type="transmembrane region" description="Helical" evidence="1">
    <location>
        <begin position="109"/>
        <end position="127"/>
    </location>
</feature>
<feature type="transmembrane region" description="Helical" evidence="1">
    <location>
        <begin position="215"/>
        <end position="235"/>
    </location>
</feature>
<accession>A0A1I6HZ19</accession>
<name>A0A1I6HZ19_9EURY</name>
<keyword evidence="1" id="KW-0472">Membrane</keyword>
<organism evidence="2 3">
    <name type="scientific">Halogeometricum rufum</name>
    <dbReference type="NCBI Taxonomy" id="553469"/>
    <lineage>
        <taxon>Archaea</taxon>
        <taxon>Methanobacteriati</taxon>
        <taxon>Methanobacteriota</taxon>
        <taxon>Stenosarchaea group</taxon>
        <taxon>Halobacteria</taxon>
        <taxon>Halobacteriales</taxon>
        <taxon>Haloferacaceae</taxon>
        <taxon>Halogeometricum</taxon>
    </lineage>
</organism>
<proteinExistence type="predicted"/>
<feature type="transmembrane region" description="Helical" evidence="1">
    <location>
        <begin position="79"/>
        <end position="97"/>
    </location>
</feature>
<reference evidence="3" key="1">
    <citation type="submission" date="2016-10" db="EMBL/GenBank/DDBJ databases">
        <authorList>
            <person name="Varghese N."/>
            <person name="Submissions S."/>
        </authorList>
    </citation>
    <scope>NUCLEOTIDE SEQUENCE [LARGE SCALE GENOMIC DNA]</scope>
    <source>
        <strain evidence="3">CGMCC 1.7736</strain>
    </source>
</reference>
<keyword evidence="1" id="KW-1133">Transmembrane helix</keyword>
<keyword evidence="1" id="KW-0812">Transmembrane</keyword>
<feature type="transmembrane region" description="Helical" evidence="1">
    <location>
        <begin position="165"/>
        <end position="186"/>
    </location>
</feature>
<evidence type="ECO:0000313" key="2">
    <source>
        <dbReference type="EMBL" id="SFR59644.1"/>
    </source>
</evidence>
<gene>
    <name evidence="2" type="ORF">SAMN04487947_2667</name>
</gene>
<dbReference type="STRING" id="553469.SAMN04487947_2667"/>
<dbReference type="AlphaFoldDB" id="A0A1I6HZ19"/>
<sequence>MAELANPAFAGGVVLVAVSALGYALTVASIQHHTYVHVMTGLLWTGIDVFLGAVLGPVVGGLDEEQSAAVFQRLTPKTAFLLPSLAFVTIASGLVLAQRLGLFPHSEPWLALFTAANLIPVFLLLGWRLNAWSDLRWQAPFAVATVGSLTWVGLTLGQLQMTTPAVVVALAIVTLLSVQGFGFLMPGEIRMYVEMRSPDPDPGVISAIGQQNAKLGGVQGFFQLILILVMVYLRFGGF</sequence>
<dbReference type="EMBL" id="FOYT01000002">
    <property type="protein sequence ID" value="SFR59644.1"/>
    <property type="molecule type" value="Genomic_DNA"/>
</dbReference>
<evidence type="ECO:0000313" key="3">
    <source>
        <dbReference type="Proteomes" id="UP000198531"/>
    </source>
</evidence>
<feature type="transmembrane region" description="Helical" evidence="1">
    <location>
        <begin position="34"/>
        <end position="59"/>
    </location>
</feature>
<evidence type="ECO:0000256" key="1">
    <source>
        <dbReference type="SAM" id="Phobius"/>
    </source>
</evidence>
<dbReference type="Proteomes" id="UP000198531">
    <property type="component" value="Unassembled WGS sequence"/>
</dbReference>